<keyword evidence="2" id="KW-1003">Cell membrane</keyword>
<dbReference type="Pfam" id="PF12704">
    <property type="entry name" value="MacB_PCD"/>
    <property type="match status" value="1"/>
</dbReference>
<feature type="domain" description="MacB-like periplasmic core" evidence="8">
    <location>
        <begin position="20"/>
        <end position="227"/>
    </location>
</feature>
<evidence type="ECO:0000256" key="2">
    <source>
        <dbReference type="ARBA" id="ARBA00022475"/>
    </source>
</evidence>
<feature type="transmembrane region" description="Helical" evidence="6">
    <location>
        <begin position="302"/>
        <end position="328"/>
    </location>
</feature>
<gene>
    <name evidence="9" type="ORF">ABVT11_19340</name>
</gene>
<comment type="caution">
    <text evidence="9">The sequence shown here is derived from an EMBL/GenBank/DDBJ whole genome shotgun (WGS) entry which is preliminary data.</text>
</comment>
<accession>A0ABV2CVS5</accession>
<name>A0ABV2CVS5_9RHOO</name>
<proteinExistence type="predicted"/>
<keyword evidence="10" id="KW-1185">Reference proteome</keyword>
<reference evidence="9 10" key="1">
    <citation type="submission" date="2024-07" db="EMBL/GenBank/DDBJ databases">
        <title>Uliginosibacterium paludis KCTC:42655.</title>
        <authorList>
            <person name="Kim M.K."/>
        </authorList>
    </citation>
    <scope>NUCLEOTIDE SEQUENCE [LARGE SCALE GENOMIC DNA]</scope>
    <source>
        <strain evidence="9 10">KCTC 42655</strain>
    </source>
</reference>
<evidence type="ECO:0000313" key="9">
    <source>
        <dbReference type="EMBL" id="MET1492003.1"/>
    </source>
</evidence>
<evidence type="ECO:0000259" key="7">
    <source>
        <dbReference type="Pfam" id="PF02687"/>
    </source>
</evidence>
<dbReference type="RefSeq" id="WP_345922958.1">
    <property type="nucleotide sequence ID" value="NZ_JBDIVF010000001.1"/>
</dbReference>
<evidence type="ECO:0000259" key="8">
    <source>
        <dbReference type="Pfam" id="PF12704"/>
    </source>
</evidence>
<feature type="transmembrane region" description="Helical" evidence="6">
    <location>
        <begin position="21"/>
        <end position="40"/>
    </location>
</feature>
<evidence type="ECO:0000256" key="4">
    <source>
        <dbReference type="ARBA" id="ARBA00022989"/>
    </source>
</evidence>
<dbReference type="PANTHER" id="PTHR30572">
    <property type="entry name" value="MEMBRANE COMPONENT OF TRANSPORTER-RELATED"/>
    <property type="match status" value="1"/>
</dbReference>
<keyword evidence="3 6" id="KW-0812">Transmembrane</keyword>
<dbReference type="EMBL" id="JBEWLZ010000019">
    <property type="protein sequence ID" value="MET1492003.1"/>
    <property type="molecule type" value="Genomic_DNA"/>
</dbReference>
<feature type="transmembrane region" description="Helical" evidence="6">
    <location>
        <begin position="354"/>
        <end position="375"/>
    </location>
</feature>
<dbReference type="InterPro" id="IPR003838">
    <property type="entry name" value="ABC3_permease_C"/>
</dbReference>
<organism evidence="9 10">
    <name type="scientific">Uliginosibacterium paludis</name>
    <dbReference type="NCBI Taxonomy" id="1615952"/>
    <lineage>
        <taxon>Bacteria</taxon>
        <taxon>Pseudomonadati</taxon>
        <taxon>Pseudomonadota</taxon>
        <taxon>Betaproteobacteria</taxon>
        <taxon>Rhodocyclales</taxon>
        <taxon>Zoogloeaceae</taxon>
        <taxon>Uliginosibacterium</taxon>
    </lineage>
</organism>
<evidence type="ECO:0000313" key="10">
    <source>
        <dbReference type="Proteomes" id="UP001548590"/>
    </source>
</evidence>
<feature type="transmembrane region" description="Helical" evidence="6">
    <location>
        <begin position="251"/>
        <end position="281"/>
    </location>
</feature>
<evidence type="ECO:0000256" key="1">
    <source>
        <dbReference type="ARBA" id="ARBA00004651"/>
    </source>
</evidence>
<dbReference type="InterPro" id="IPR050250">
    <property type="entry name" value="Macrolide_Exporter_MacB"/>
</dbReference>
<keyword evidence="4 6" id="KW-1133">Transmembrane helix</keyword>
<sequence>MKRIPLHYIWRNLASRRLTTALTAGGMALVVFVFTAVLMLDAGLRATMVSTGSPDNVLVIRSGSGTEIQSSIDADQLGVLESLPHVALGADGQLMAARECVVLYSLVKKQTGVPTNVTIRGSTQTGLALRPQVQLVAGRMFRPGANEIIVGASLAKSFAGVEVGQTLAFARREWQIVGVFDAGQTAFNSEMWGDVEQLRQAFRRSLHSSLIFRLDDIRNFDAVKTLIASDRRLTVEIKPETQFYADQSKVLAGFISILGLTLSVIFSAGAIIGAMITMYAAVANRTAEIGTLRAIGFSRGNILVAFLLESLLLSLLGGLTGLAAASLLQSLSVSTMNWQTFSELAFAFRLTPGIALSALLFSLAMGLIGGVLPAWRAARLNIVSSLRSA</sequence>
<evidence type="ECO:0000256" key="3">
    <source>
        <dbReference type="ARBA" id="ARBA00022692"/>
    </source>
</evidence>
<protein>
    <submittedName>
        <fullName evidence="9">ABC transporter permease</fullName>
    </submittedName>
</protein>
<dbReference type="InterPro" id="IPR025857">
    <property type="entry name" value="MacB_PCD"/>
</dbReference>
<dbReference type="Pfam" id="PF02687">
    <property type="entry name" value="FtsX"/>
    <property type="match status" value="1"/>
</dbReference>
<dbReference type="PANTHER" id="PTHR30572:SF15">
    <property type="entry name" value="ABC TRANSPORTER PERMEASE"/>
    <property type="match status" value="1"/>
</dbReference>
<evidence type="ECO:0000256" key="5">
    <source>
        <dbReference type="ARBA" id="ARBA00023136"/>
    </source>
</evidence>
<dbReference type="Proteomes" id="UP001548590">
    <property type="component" value="Unassembled WGS sequence"/>
</dbReference>
<comment type="subcellular location">
    <subcellularLocation>
        <location evidence="1">Cell membrane</location>
        <topology evidence="1">Multi-pass membrane protein</topology>
    </subcellularLocation>
</comment>
<feature type="domain" description="ABC3 transporter permease C-terminal" evidence="7">
    <location>
        <begin position="261"/>
        <end position="382"/>
    </location>
</feature>
<evidence type="ECO:0000256" key="6">
    <source>
        <dbReference type="SAM" id="Phobius"/>
    </source>
</evidence>
<keyword evidence="5 6" id="KW-0472">Membrane</keyword>